<evidence type="ECO:0000313" key="6">
    <source>
        <dbReference type="Proteomes" id="UP000186228"/>
    </source>
</evidence>
<dbReference type="CDD" id="cd00090">
    <property type="entry name" value="HTH_ARSR"/>
    <property type="match status" value="1"/>
</dbReference>
<dbReference type="GO" id="GO:0003677">
    <property type="term" value="F:DNA binding"/>
    <property type="evidence" value="ECO:0007669"/>
    <property type="project" value="UniProtKB-KW"/>
</dbReference>
<dbReference type="Gene3D" id="1.10.10.10">
    <property type="entry name" value="Winged helix-like DNA-binding domain superfamily/Winged helix DNA-binding domain"/>
    <property type="match status" value="1"/>
</dbReference>
<dbReference type="PROSITE" id="PS50987">
    <property type="entry name" value="HTH_ARSR_2"/>
    <property type="match status" value="1"/>
</dbReference>
<keyword evidence="2 5" id="KW-0238">DNA-binding</keyword>
<dbReference type="PANTHER" id="PTHR33154:SF33">
    <property type="entry name" value="TRANSCRIPTIONAL REPRESSOR SDPR"/>
    <property type="match status" value="1"/>
</dbReference>
<dbReference type="STRING" id="52131.GA0061100_10492"/>
<dbReference type="PRINTS" id="PR00778">
    <property type="entry name" value="HTHARSR"/>
</dbReference>
<dbReference type="AlphaFoldDB" id="A0A1C3V1A4"/>
<dbReference type="EMBL" id="FMAC01000004">
    <property type="protein sequence ID" value="SCB21530.1"/>
    <property type="molecule type" value="Genomic_DNA"/>
</dbReference>
<dbReference type="InterPro" id="IPR051081">
    <property type="entry name" value="HTH_MetalResp_TranReg"/>
</dbReference>
<evidence type="ECO:0000259" key="4">
    <source>
        <dbReference type="PROSITE" id="PS50987"/>
    </source>
</evidence>
<organism evidence="5 6">
    <name type="scientific">Rhizobium hainanense</name>
    <dbReference type="NCBI Taxonomy" id="52131"/>
    <lineage>
        <taxon>Bacteria</taxon>
        <taxon>Pseudomonadati</taxon>
        <taxon>Pseudomonadota</taxon>
        <taxon>Alphaproteobacteria</taxon>
        <taxon>Hyphomicrobiales</taxon>
        <taxon>Rhizobiaceae</taxon>
        <taxon>Rhizobium/Agrobacterium group</taxon>
        <taxon>Rhizobium</taxon>
    </lineage>
</organism>
<dbReference type="InterPro" id="IPR036388">
    <property type="entry name" value="WH-like_DNA-bd_sf"/>
</dbReference>
<dbReference type="PANTHER" id="PTHR33154">
    <property type="entry name" value="TRANSCRIPTIONAL REGULATOR, ARSR FAMILY"/>
    <property type="match status" value="1"/>
</dbReference>
<dbReference type="InterPro" id="IPR011991">
    <property type="entry name" value="ArsR-like_HTH"/>
</dbReference>
<dbReference type="InterPro" id="IPR001845">
    <property type="entry name" value="HTH_ArsR_DNA-bd_dom"/>
</dbReference>
<keyword evidence="6" id="KW-1185">Reference proteome</keyword>
<protein>
    <submittedName>
        <fullName evidence="5">DNA-binding transcriptional regulator, ArsR family</fullName>
    </submittedName>
</protein>
<name>A0A1C3V1A4_9HYPH</name>
<keyword evidence="1" id="KW-0805">Transcription regulation</keyword>
<dbReference type="Pfam" id="PF12840">
    <property type="entry name" value="HTH_20"/>
    <property type="match status" value="1"/>
</dbReference>
<evidence type="ECO:0000256" key="1">
    <source>
        <dbReference type="ARBA" id="ARBA00023015"/>
    </source>
</evidence>
<evidence type="ECO:0000256" key="2">
    <source>
        <dbReference type="ARBA" id="ARBA00023125"/>
    </source>
</evidence>
<accession>A0A1C3V1A4</accession>
<dbReference type="SUPFAM" id="SSF46785">
    <property type="entry name" value="Winged helix' DNA-binding domain"/>
    <property type="match status" value="1"/>
</dbReference>
<feature type="domain" description="HTH arsR-type" evidence="4">
    <location>
        <begin position="16"/>
        <end position="107"/>
    </location>
</feature>
<reference evidence="6" key="1">
    <citation type="submission" date="2016-08" db="EMBL/GenBank/DDBJ databases">
        <authorList>
            <person name="Varghese N."/>
            <person name="Submissions Spin"/>
        </authorList>
    </citation>
    <scope>NUCLEOTIDE SEQUENCE [LARGE SCALE GENOMIC DNA]</scope>
    <source>
        <strain evidence="6">CCBAU 57015</strain>
    </source>
</reference>
<proteinExistence type="predicted"/>
<gene>
    <name evidence="5" type="ORF">GA0061100_10492</name>
</gene>
<dbReference type="Proteomes" id="UP000186228">
    <property type="component" value="Unassembled WGS sequence"/>
</dbReference>
<evidence type="ECO:0000256" key="3">
    <source>
        <dbReference type="ARBA" id="ARBA00023163"/>
    </source>
</evidence>
<dbReference type="GO" id="GO:0003700">
    <property type="term" value="F:DNA-binding transcription factor activity"/>
    <property type="evidence" value="ECO:0007669"/>
    <property type="project" value="InterPro"/>
</dbReference>
<evidence type="ECO:0000313" key="5">
    <source>
        <dbReference type="EMBL" id="SCB21530.1"/>
    </source>
</evidence>
<dbReference type="InterPro" id="IPR036390">
    <property type="entry name" value="WH_DNA-bd_sf"/>
</dbReference>
<sequence>MVNPISFAMNTMDAGPIRLSERQMGLISRALAEPRRVQILKEIGTRTEPTPCSILNECHTVSAATMSHHIKELENAGLIEIQREGKFANLVLRRDTLNAYMAELSKI</sequence>
<keyword evidence="3" id="KW-0804">Transcription</keyword>
<dbReference type="SMART" id="SM00418">
    <property type="entry name" value="HTH_ARSR"/>
    <property type="match status" value="1"/>
</dbReference>